<dbReference type="OrthoDB" id="4571298at2"/>
<dbReference type="Pfam" id="PF13577">
    <property type="entry name" value="SnoaL_4"/>
    <property type="match status" value="1"/>
</dbReference>
<dbReference type="CDD" id="cd00531">
    <property type="entry name" value="NTF2_like"/>
    <property type="match status" value="1"/>
</dbReference>
<evidence type="ECO:0000256" key="1">
    <source>
        <dbReference type="SAM" id="MobiDB-lite"/>
    </source>
</evidence>
<evidence type="ECO:0000313" key="4">
    <source>
        <dbReference type="Proteomes" id="UP000321933"/>
    </source>
</evidence>
<dbReference type="Gene3D" id="3.10.450.50">
    <property type="match status" value="1"/>
</dbReference>
<accession>A0A5C8ZXH6</accession>
<reference evidence="3 4" key="1">
    <citation type="submission" date="2019-08" db="EMBL/GenBank/DDBJ databases">
        <title>Parahaliea maris sp. nov., isolated from the surface seawater.</title>
        <authorList>
            <person name="Liu Y."/>
        </authorList>
    </citation>
    <scope>NUCLEOTIDE SEQUENCE [LARGE SCALE GENOMIC DNA]</scope>
    <source>
        <strain evidence="3 4">S2-26</strain>
    </source>
</reference>
<comment type="caution">
    <text evidence="3">The sequence shown here is derived from an EMBL/GenBank/DDBJ whole genome shotgun (WGS) entry which is preliminary data.</text>
</comment>
<gene>
    <name evidence="3" type="ORF">FVW59_05430</name>
</gene>
<dbReference type="AlphaFoldDB" id="A0A5C8ZXH6"/>
<name>A0A5C8ZXH6_9GAMM</name>
<dbReference type="SUPFAM" id="SSF54427">
    <property type="entry name" value="NTF2-like"/>
    <property type="match status" value="1"/>
</dbReference>
<evidence type="ECO:0000259" key="2">
    <source>
        <dbReference type="Pfam" id="PF13577"/>
    </source>
</evidence>
<keyword evidence="4" id="KW-1185">Reference proteome</keyword>
<protein>
    <submittedName>
        <fullName evidence="3">Nuclear transport factor 2 family protein</fullName>
    </submittedName>
</protein>
<dbReference type="InterPro" id="IPR032710">
    <property type="entry name" value="NTF2-like_dom_sf"/>
</dbReference>
<proteinExistence type="predicted"/>
<dbReference type="Proteomes" id="UP000321933">
    <property type="component" value="Unassembled WGS sequence"/>
</dbReference>
<feature type="domain" description="SnoaL-like" evidence="2">
    <location>
        <begin position="34"/>
        <end position="159"/>
    </location>
</feature>
<sequence length="187" mass="21183">MAYSIASPPPYAHNSQKKGAPPMSELQALQAEIRELKDRQAILELKHRYLDACDAKRPGEVLDCFASGDVDIDYGHIGQFRRREDFVAVFEELGCHDHIVDLHHAQNPVITLTGPDSAEARIGLHFHSLNTRDKTAFQLAGQYRDAYRRIDGEWRIVRSHFKPHWVEIRDFSGDADVVTYAGNCMPG</sequence>
<dbReference type="EMBL" id="VRYZ01000002">
    <property type="protein sequence ID" value="TXS93283.1"/>
    <property type="molecule type" value="Genomic_DNA"/>
</dbReference>
<dbReference type="InterPro" id="IPR037401">
    <property type="entry name" value="SnoaL-like"/>
</dbReference>
<organism evidence="3 4">
    <name type="scientific">Parahaliea aestuarii</name>
    <dbReference type="NCBI Taxonomy" id="1852021"/>
    <lineage>
        <taxon>Bacteria</taxon>
        <taxon>Pseudomonadati</taxon>
        <taxon>Pseudomonadota</taxon>
        <taxon>Gammaproteobacteria</taxon>
        <taxon>Cellvibrionales</taxon>
        <taxon>Halieaceae</taxon>
        <taxon>Parahaliea</taxon>
    </lineage>
</organism>
<feature type="region of interest" description="Disordered" evidence="1">
    <location>
        <begin position="1"/>
        <end position="23"/>
    </location>
</feature>
<evidence type="ECO:0000313" key="3">
    <source>
        <dbReference type="EMBL" id="TXS93283.1"/>
    </source>
</evidence>